<feature type="transmembrane region" description="Helical" evidence="1">
    <location>
        <begin position="334"/>
        <end position="353"/>
    </location>
</feature>
<dbReference type="SUPFAM" id="SSF82714">
    <property type="entry name" value="Multidrug efflux transporter AcrB TolC docking domain, DN and DC subdomains"/>
    <property type="match status" value="2"/>
</dbReference>
<keyword evidence="1" id="KW-1133">Transmembrane helix</keyword>
<dbReference type="PANTHER" id="PTHR32063:SF21">
    <property type="entry name" value="MULTIDRUG RESISTANCE PROTEIN MDTB"/>
    <property type="match status" value="1"/>
</dbReference>
<dbReference type="InterPro" id="IPR001036">
    <property type="entry name" value="Acrflvin-R"/>
</dbReference>
<proteinExistence type="predicted"/>
<dbReference type="PRINTS" id="PR00702">
    <property type="entry name" value="ACRIFLAVINRP"/>
</dbReference>
<dbReference type="Gene3D" id="3.30.70.1430">
    <property type="entry name" value="Multidrug efflux transporter AcrB pore domain"/>
    <property type="match status" value="2"/>
</dbReference>
<dbReference type="Gene3D" id="3.30.70.1440">
    <property type="entry name" value="Multidrug efflux transporter AcrB pore domain"/>
    <property type="match status" value="1"/>
</dbReference>
<feature type="transmembrane region" description="Helical" evidence="1">
    <location>
        <begin position="958"/>
        <end position="980"/>
    </location>
</feature>
<feature type="transmembrane region" description="Helical" evidence="1">
    <location>
        <begin position="908"/>
        <end position="929"/>
    </location>
</feature>
<dbReference type="SUPFAM" id="SSF82866">
    <property type="entry name" value="Multidrug efflux transporter AcrB transmembrane domain"/>
    <property type="match status" value="2"/>
</dbReference>
<feature type="transmembrane region" description="Helical" evidence="1">
    <location>
        <begin position="463"/>
        <end position="486"/>
    </location>
</feature>
<reference evidence="2 3" key="1">
    <citation type="submission" date="2023-07" db="EMBL/GenBank/DDBJ databases">
        <title>Sorghum-associated microbial communities from plants grown in Nebraska, USA.</title>
        <authorList>
            <person name="Schachtman D."/>
        </authorList>
    </citation>
    <scope>NUCLEOTIDE SEQUENCE [LARGE SCALE GENOMIC DNA]</scope>
    <source>
        <strain evidence="2 3">BE316</strain>
    </source>
</reference>
<keyword evidence="1" id="KW-0472">Membrane</keyword>
<protein>
    <submittedName>
        <fullName evidence="2">HAE1 family hydrophobic/amphiphilic exporter-1</fullName>
    </submittedName>
</protein>
<dbReference type="SUPFAM" id="SSF82693">
    <property type="entry name" value="Multidrug efflux transporter AcrB pore domain, PN1, PN2, PC1 and PC2 subdomains"/>
    <property type="match status" value="3"/>
</dbReference>
<sequence>MRITEAFIRRPVMTVLLNLSLVIAGLAAWSKIPVAALPSYNTPIINVGASLPGASPETMASSVALPLEKQFSTIPGLQTISSTNTLGNTSLTLEFDPSRNIDAAAVDVQAALFRSLRALPTEMTSPPNYRKVNPADAPVLLVALTSPSMDLTELNDYAENLLSPGLSTIAGVAQVSIYGQKRYAVRIKVRTELLNQRNITLDELQAAVRAANANTPVGVLDGSRQTLTIQANKQLQRAAEFGRIVVASRNGAPVHLSDVAEVQDSVETSKTYATYQGERSITLAIQRQPDANTVQVVDKVKALLPRYAEQMPASVRMSTLNDRSLSIRESLHDVYLTLALTVGLVVMVIFIFLRRAVATLIPTASLPISLIGALTLLYALGYSLDNISLLGITLAVGLVVDDAIVMLENIVRHVEDGMKPFDAAVRGAREMAFTILSISISLVAVLIPIFFMPGVIGLLFHEFAVVVGLSILVSAVVSLTLVPMLCSRLLKADEHHEDGAMGRLFERGFTATLNAYTRTLDLALRHRGWVLGVALLSFVATVWFYMAIPKGFFPEEDIGQIQASTEAPEDTSFAAMTQLQDRVAEIVRNDPNVKALSSAVGGGGGGGGTNTGRMFINLKARGEREAMPKVLEGLRKKLRAVPGVQVYLRPVQNLQLGGRQSKSRYQYTLQSVSAGELGTWATKLQEKLRTDERFRDITSDSQMRGLQASLVIDRERAALLGVDMGELRNALYGAFGERQVSSIYAESNTYQVIMEAGDDDRSSETAFDKIYLRGNNGAQVPLTAFATVQRTLGPTAVNHQGQLQAITISFNLAPNVPLGDATQQIAAFTQEIQLPPSIITSYGGDAAVFQDSQGGQLLLIGLAVAVIYVLLGVLYESYIHPLTILAGLPSAAVGALVTLQLFGMELTIIATIGIVMLIGIVKKNAIMMIDFALDVQRSQGLAAAEAIRQACILRFRPIMMTTLAALMGALPIALGLGAGAELRQPLGLAVVGGLILSQAVTLYITPVIYLALDRFSGSGPDMREVAEATSKV</sequence>
<evidence type="ECO:0000313" key="2">
    <source>
        <dbReference type="EMBL" id="MDR7333205.1"/>
    </source>
</evidence>
<gene>
    <name evidence="2" type="ORF">J2X21_002339</name>
</gene>
<feature type="transmembrane region" description="Helical" evidence="1">
    <location>
        <begin position="528"/>
        <end position="548"/>
    </location>
</feature>
<dbReference type="Gene3D" id="1.20.1640.10">
    <property type="entry name" value="Multidrug efflux transporter AcrB transmembrane domain"/>
    <property type="match status" value="2"/>
</dbReference>
<feature type="transmembrane region" description="Helical" evidence="1">
    <location>
        <begin position="387"/>
        <end position="411"/>
    </location>
</feature>
<dbReference type="PANTHER" id="PTHR32063">
    <property type="match status" value="1"/>
</dbReference>
<organism evidence="2 3">
    <name type="scientific">Roseateles asaccharophilus</name>
    <dbReference type="NCBI Taxonomy" id="582607"/>
    <lineage>
        <taxon>Bacteria</taxon>
        <taxon>Pseudomonadati</taxon>
        <taxon>Pseudomonadota</taxon>
        <taxon>Betaproteobacteria</taxon>
        <taxon>Burkholderiales</taxon>
        <taxon>Sphaerotilaceae</taxon>
        <taxon>Roseateles</taxon>
    </lineage>
</organism>
<dbReference type="Gene3D" id="3.30.2090.10">
    <property type="entry name" value="Multidrug efflux transporter AcrB TolC docking domain, DN and DC subdomains"/>
    <property type="match status" value="2"/>
</dbReference>
<dbReference type="Proteomes" id="UP001180825">
    <property type="component" value="Unassembled WGS sequence"/>
</dbReference>
<dbReference type="Gene3D" id="3.30.70.1320">
    <property type="entry name" value="Multidrug efflux transporter AcrB pore domain like"/>
    <property type="match status" value="1"/>
</dbReference>
<feature type="transmembrane region" description="Helical" evidence="1">
    <location>
        <begin position="432"/>
        <end position="451"/>
    </location>
</feature>
<evidence type="ECO:0000256" key="1">
    <source>
        <dbReference type="SAM" id="Phobius"/>
    </source>
</evidence>
<evidence type="ECO:0000313" key="3">
    <source>
        <dbReference type="Proteomes" id="UP001180825"/>
    </source>
</evidence>
<dbReference type="EMBL" id="JAVDXV010000004">
    <property type="protein sequence ID" value="MDR7333205.1"/>
    <property type="molecule type" value="Genomic_DNA"/>
</dbReference>
<dbReference type="RefSeq" id="WP_310328668.1">
    <property type="nucleotide sequence ID" value="NZ_JAVDXV010000004.1"/>
</dbReference>
<keyword evidence="1" id="KW-0812">Transmembrane</keyword>
<feature type="transmembrane region" description="Helical" evidence="1">
    <location>
        <begin position="857"/>
        <end position="875"/>
    </location>
</feature>
<name>A0ABU2A7T7_9BURK</name>
<dbReference type="InterPro" id="IPR027463">
    <property type="entry name" value="AcrB_DN_DC_subdom"/>
</dbReference>
<dbReference type="Pfam" id="PF00873">
    <property type="entry name" value="ACR_tran"/>
    <property type="match status" value="1"/>
</dbReference>
<feature type="transmembrane region" description="Helical" evidence="1">
    <location>
        <begin position="360"/>
        <end position="381"/>
    </location>
</feature>
<keyword evidence="3" id="KW-1185">Reference proteome</keyword>
<accession>A0ABU2A7T7</accession>
<feature type="transmembrane region" description="Helical" evidence="1">
    <location>
        <begin position="986"/>
        <end position="1012"/>
    </location>
</feature>
<comment type="caution">
    <text evidence="2">The sequence shown here is derived from an EMBL/GenBank/DDBJ whole genome shotgun (WGS) entry which is preliminary data.</text>
</comment>